<dbReference type="STRING" id="1682113.A7U43_14230"/>
<reference evidence="6 7" key="1">
    <citation type="submission" date="2016-05" db="EMBL/GenBank/DDBJ databases">
        <title>Complete genome sequence of a phthalic acid esters degrading Mycobacterium sp. YC-RL4.</title>
        <authorList>
            <person name="Ren L."/>
            <person name="Fan S."/>
            <person name="Ruth N."/>
            <person name="Jia Y."/>
            <person name="Wang J."/>
            <person name="Qiao C."/>
        </authorList>
    </citation>
    <scope>NUCLEOTIDE SEQUENCE [LARGE SCALE GENOMIC DNA]</scope>
    <source>
        <strain evidence="6 7">YC-RL4</strain>
    </source>
</reference>
<dbReference type="EMBL" id="CP015596">
    <property type="protein sequence ID" value="ANE80314.1"/>
    <property type="molecule type" value="Genomic_DNA"/>
</dbReference>
<dbReference type="KEGG" id="madi:A7U43_14230"/>
<feature type="domain" description="Glycoside hydrolase family 5" evidence="5">
    <location>
        <begin position="80"/>
        <end position="323"/>
    </location>
</feature>
<proteinExistence type="inferred from homology"/>
<comment type="similarity">
    <text evidence="3">Belongs to the glycosyl hydrolase 5 (cellulase A) family.</text>
</comment>
<protein>
    <recommendedName>
        <fullName evidence="5">Glycoside hydrolase family 5 domain-containing protein</fullName>
    </recommendedName>
</protein>
<name>A0A172UNH7_9MYCO</name>
<dbReference type="SUPFAM" id="SSF51445">
    <property type="entry name" value="(Trans)glycosidases"/>
    <property type="match status" value="1"/>
</dbReference>
<organism evidence="6 7">
    <name type="scientific">Mycobacterium adipatum</name>
    <dbReference type="NCBI Taxonomy" id="1682113"/>
    <lineage>
        <taxon>Bacteria</taxon>
        <taxon>Bacillati</taxon>
        <taxon>Actinomycetota</taxon>
        <taxon>Actinomycetes</taxon>
        <taxon>Mycobacteriales</taxon>
        <taxon>Mycobacteriaceae</taxon>
        <taxon>Mycobacterium</taxon>
    </lineage>
</organism>
<keyword evidence="1 3" id="KW-0378">Hydrolase</keyword>
<keyword evidence="7" id="KW-1185">Reference proteome</keyword>
<dbReference type="Proteomes" id="UP000077143">
    <property type="component" value="Chromosome"/>
</dbReference>
<gene>
    <name evidence="6" type="ORF">A7U43_14230</name>
</gene>
<dbReference type="InterPro" id="IPR051923">
    <property type="entry name" value="Glycosyl_Hydrolase_39"/>
</dbReference>
<sequence>MINMYRGVPQSVRGIAKRAVVGVTTAALVAATGSHFVVPEVRHVVAYDVMNVAAVDESPTTVGIADSNIYFTDSLDEVRHRLDLIESLGVNDVRLLVPWMFIQNQDPMGGPVDWEQDLDWAKLDQIVNEVESRGMGILGVLQWSPDWATSGDTGVGHPDNVQDYAAFATAVAQRYGSKITSYEVWNEPNASFFWNPVDPVAYTNLLKATYTALKLVDPNITVIGGVVGAGLTWGDTTMNPVDFVQAMYDAGADGFFDAISFHPYNFATPFSEQDDLDWRELMPLYQVTKIRELMDQHIDPGEEQLKIWITEYGLPTSVVSAETQRAFLVDLVNAWQSFSGAGPIFLYSIKDDLNAIGDDRFFGIFDADGNFKGTEEAFLAFKELIDCLDGCSPTNPNNPVTSLLQFLQQVITQVLSFVPNLIAGVVSALSNLIGSIFGGLSGLAGGSTASTGLVGASLRTASATTDEAAVNADSVDGDLESGTSVDGTAADAVVGAEDVVTEDAVAEEVPAAEVVVTEPVAEEIVTEVPVVEEPVTEVPVVEEPVVEVPVVEEPVVEVPVVEVPVVQEPVVEEPVTDEPVVEVPVAEEPVATDPMAAVDEPDTSVDEAELAEESAPKRGFVAPKKREVRSVRSAASASLGAR</sequence>
<evidence type="ECO:0000313" key="7">
    <source>
        <dbReference type="Proteomes" id="UP000077143"/>
    </source>
</evidence>
<feature type="compositionally biased region" description="Low complexity" evidence="4">
    <location>
        <begin position="631"/>
        <end position="642"/>
    </location>
</feature>
<dbReference type="PANTHER" id="PTHR12631">
    <property type="entry name" value="ALPHA-L-IDURONIDASE"/>
    <property type="match status" value="1"/>
</dbReference>
<evidence type="ECO:0000256" key="4">
    <source>
        <dbReference type="SAM" id="MobiDB-lite"/>
    </source>
</evidence>
<dbReference type="Pfam" id="PF00150">
    <property type="entry name" value="Cellulase"/>
    <property type="match status" value="1"/>
</dbReference>
<feature type="region of interest" description="Disordered" evidence="4">
    <location>
        <begin position="589"/>
        <end position="642"/>
    </location>
</feature>
<dbReference type="GO" id="GO:0000272">
    <property type="term" value="P:polysaccharide catabolic process"/>
    <property type="evidence" value="ECO:0007669"/>
    <property type="project" value="InterPro"/>
</dbReference>
<accession>A0A172UNH7</accession>
<evidence type="ECO:0000313" key="6">
    <source>
        <dbReference type="EMBL" id="ANE80314.1"/>
    </source>
</evidence>
<evidence type="ECO:0000256" key="3">
    <source>
        <dbReference type="RuleBase" id="RU361153"/>
    </source>
</evidence>
<evidence type="ECO:0000259" key="5">
    <source>
        <dbReference type="Pfam" id="PF00150"/>
    </source>
</evidence>
<evidence type="ECO:0000256" key="2">
    <source>
        <dbReference type="ARBA" id="ARBA00023295"/>
    </source>
</evidence>
<evidence type="ECO:0000256" key="1">
    <source>
        <dbReference type="ARBA" id="ARBA00022801"/>
    </source>
</evidence>
<keyword evidence="2 3" id="KW-0326">Glycosidase</keyword>
<dbReference type="InterPro" id="IPR017853">
    <property type="entry name" value="GH"/>
</dbReference>
<dbReference type="GO" id="GO:0004553">
    <property type="term" value="F:hydrolase activity, hydrolyzing O-glycosyl compounds"/>
    <property type="evidence" value="ECO:0007669"/>
    <property type="project" value="InterPro"/>
</dbReference>
<dbReference type="Gene3D" id="3.20.20.80">
    <property type="entry name" value="Glycosidases"/>
    <property type="match status" value="1"/>
</dbReference>
<feature type="compositionally biased region" description="Acidic residues" evidence="4">
    <location>
        <begin position="599"/>
        <end position="612"/>
    </location>
</feature>
<dbReference type="PANTHER" id="PTHR12631:SF10">
    <property type="entry name" value="BETA-XYLOSIDASE-LIKE PROTEIN-RELATED"/>
    <property type="match status" value="1"/>
</dbReference>
<dbReference type="InterPro" id="IPR001547">
    <property type="entry name" value="Glyco_hydro_5"/>
</dbReference>
<dbReference type="AlphaFoldDB" id="A0A172UNH7"/>